<gene>
    <name evidence="2" type="ORF">POL72_11810</name>
</gene>
<evidence type="ECO:0008006" key="4">
    <source>
        <dbReference type="Google" id="ProtNLM"/>
    </source>
</evidence>
<dbReference type="RefSeq" id="WP_272095233.1">
    <property type="nucleotide sequence ID" value="NZ_JAQNDK010000001.1"/>
</dbReference>
<dbReference type="EMBL" id="JAQNDK010000001">
    <property type="protein sequence ID" value="MDC0678419.1"/>
    <property type="molecule type" value="Genomic_DNA"/>
</dbReference>
<evidence type="ECO:0000256" key="1">
    <source>
        <dbReference type="SAM" id="MobiDB-lite"/>
    </source>
</evidence>
<feature type="compositionally biased region" description="Gly residues" evidence="1">
    <location>
        <begin position="213"/>
        <end position="224"/>
    </location>
</feature>
<proteinExistence type="predicted"/>
<evidence type="ECO:0000313" key="3">
    <source>
        <dbReference type="Proteomes" id="UP001217485"/>
    </source>
</evidence>
<keyword evidence="3" id="KW-1185">Reference proteome</keyword>
<dbReference type="Proteomes" id="UP001217485">
    <property type="component" value="Unassembled WGS sequence"/>
</dbReference>
<feature type="compositionally biased region" description="Gly residues" evidence="1">
    <location>
        <begin position="267"/>
        <end position="283"/>
    </location>
</feature>
<comment type="caution">
    <text evidence="2">The sequence shown here is derived from an EMBL/GenBank/DDBJ whole genome shotgun (WGS) entry which is preliminary data.</text>
</comment>
<reference evidence="2 3" key="1">
    <citation type="submission" date="2023-01" db="EMBL/GenBank/DDBJ databases">
        <title>Minimal conservation of predation-associated metabolite biosynthetic gene clusters underscores biosynthetic potential of Myxococcota including descriptions for ten novel species: Archangium lansinium sp. nov., Myxococcus landrumus sp. nov., Nannocystis bai.</title>
        <authorList>
            <person name="Ahearne A."/>
            <person name="Stevens C."/>
            <person name="Dowd S."/>
        </authorList>
    </citation>
    <scope>NUCLEOTIDE SEQUENCE [LARGE SCALE GENOMIC DNA]</scope>
    <source>
        <strain evidence="2 3">WIWO2</strain>
    </source>
</reference>
<accession>A0ABT5BXZ5</accession>
<organism evidence="2 3">
    <name type="scientific">Sorangium atrum</name>
    <dbReference type="NCBI Taxonomy" id="2995308"/>
    <lineage>
        <taxon>Bacteria</taxon>
        <taxon>Pseudomonadati</taxon>
        <taxon>Myxococcota</taxon>
        <taxon>Polyangia</taxon>
        <taxon>Polyangiales</taxon>
        <taxon>Polyangiaceae</taxon>
        <taxon>Sorangium</taxon>
    </lineage>
</organism>
<name>A0ABT5BXZ5_9BACT</name>
<evidence type="ECO:0000313" key="2">
    <source>
        <dbReference type="EMBL" id="MDC0678419.1"/>
    </source>
</evidence>
<feature type="region of interest" description="Disordered" evidence="1">
    <location>
        <begin position="209"/>
        <end position="283"/>
    </location>
</feature>
<sequence length="283" mass="28415">MVDCNADHGNPSRPVDCEGIYLTVDGRDDDPGTRENPVATFARAFDLARDHGMRVYVCADPFNVEVRVPAGMEVWGGLDCRDPRKHWPLHPLGELTTIAPGPNRIPLTLADDAAESEPRSSVATTLTRMRMVAHDATVPGGSSIAMRALPGVTVDVRLSEIVAGDGADGAIGADGGAESAREGAPGNPGAVACSADVVTGGARVTTSCDDGVSSGGMGGVGTKGDGGDGESGDPVPVTNPMAYGLGGTGQDVMSCTDGTRGLVGDDGANGNGASGRGGSQTQG</sequence>
<protein>
    <recommendedName>
        <fullName evidence="4">PE-PGRS family protein</fullName>
    </recommendedName>
</protein>